<feature type="compositionally biased region" description="Polar residues" evidence="1">
    <location>
        <begin position="219"/>
        <end position="230"/>
    </location>
</feature>
<feature type="region of interest" description="Disordered" evidence="1">
    <location>
        <begin position="217"/>
        <end position="237"/>
    </location>
</feature>
<evidence type="ECO:0000313" key="4">
    <source>
        <dbReference type="Proteomes" id="UP001152795"/>
    </source>
</evidence>
<accession>A0A7D9D9J3</accession>
<proteinExistence type="predicted"/>
<feature type="domain" description="Transcription factor AP-2 C-terminal" evidence="2">
    <location>
        <begin position="480"/>
        <end position="651"/>
    </location>
</feature>
<comment type="caution">
    <text evidence="3">The sequence shown here is derived from an EMBL/GenBank/DDBJ whole genome shotgun (WGS) entry which is preliminary data.</text>
</comment>
<dbReference type="OrthoDB" id="6252992at2759"/>
<feature type="region of interest" description="Disordered" evidence="1">
    <location>
        <begin position="365"/>
        <end position="443"/>
    </location>
</feature>
<reference evidence="3" key="1">
    <citation type="submission" date="2020-04" db="EMBL/GenBank/DDBJ databases">
        <authorList>
            <person name="Alioto T."/>
            <person name="Alioto T."/>
            <person name="Gomez Garrido J."/>
        </authorList>
    </citation>
    <scope>NUCLEOTIDE SEQUENCE</scope>
    <source>
        <strain evidence="3">A484AB</strain>
    </source>
</reference>
<dbReference type="InterPro" id="IPR013854">
    <property type="entry name" value="TF_AP2_C"/>
</dbReference>
<dbReference type="AlphaFoldDB" id="A0A7D9D9J3"/>
<gene>
    <name evidence="3" type="ORF">PACLA_8A046173</name>
</gene>
<dbReference type="EMBL" id="CACRXK020000080">
    <property type="protein sequence ID" value="CAB3977935.1"/>
    <property type="molecule type" value="Genomic_DNA"/>
</dbReference>
<keyword evidence="4" id="KW-1185">Reference proteome</keyword>
<evidence type="ECO:0000256" key="1">
    <source>
        <dbReference type="SAM" id="MobiDB-lite"/>
    </source>
</evidence>
<dbReference type="Pfam" id="PF03299">
    <property type="entry name" value="TF_AP-2"/>
    <property type="match status" value="1"/>
</dbReference>
<name>A0A7D9D9J3_PARCT</name>
<evidence type="ECO:0000259" key="2">
    <source>
        <dbReference type="Pfam" id="PF03299"/>
    </source>
</evidence>
<sequence>MTAVLASGIMEFNSDSPLQHHIGVLKQEQHVASQSCASQVSAWGKHDALPNTNKRRLSNVANEAPQSEQDPFPLQKRIKTEPKDDYELAEEECARKASDPTQLQTESDRWKYEQNHSASPVFGRVPSFAAEECHQFNDNCKQCVINEARQADMDNMSLHHRRQIREFEQGDEQPLGNKVREWKEKRLEKSLTVRGLPRAVLRMEEEEGFYQRIEKDSVNQESCDQPSYEHQLSRDDPRGHHVIQHEGLRDQIVVPREHHVISPREHVISPREQHLITNEHHVVHRDSSETIRYLLTHPTGGPTIVSTEGDVDMQMNADPISPGNQPIAMGATSMPVVLTSPGVVSPEYINGMGGAYPRVSLPHKQTTAAKVSSSKVAKKRSRQQTTGSNFLERLGKGRHESPTMTSGNNNKNKGNKNGEDSELCQDDLDRGQFGQGSTILPHIDPEAQCSQDTITGEQYISDIQRPYCNIPDDHQVTHINGVMSLPATRETRYGITLGELKRRTGFPEYLTRVDLIAYVRQSKSAGRALLDKYSISTAGQKSRPTILSKMCENEARVLGDGISRMNSEYFPWKSLAKVASNKVTEGKDNDGKVEHKLKAIQNTRTMLKEMYDLMVENKDIACMKTFEVASHTFGTANILNHLTIFDRLFAEYQNDLIRNNGEKL</sequence>
<evidence type="ECO:0000313" key="3">
    <source>
        <dbReference type="EMBL" id="CAB3977935.1"/>
    </source>
</evidence>
<protein>
    <recommendedName>
        <fullName evidence="2">Transcription factor AP-2 C-terminal domain-containing protein</fullName>
    </recommendedName>
</protein>
<organism evidence="3 4">
    <name type="scientific">Paramuricea clavata</name>
    <name type="common">Red gorgonian</name>
    <name type="synonym">Violescent sea-whip</name>
    <dbReference type="NCBI Taxonomy" id="317549"/>
    <lineage>
        <taxon>Eukaryota</taxon>
        <taxon>Metazoa</taxon>
        <taxon>Cnidaria</taxon>
        <taxon>Anthozoa</taxon>
        <taxon>Octocorallia</taxon>
        <taxon>Malacalcyonacea</taxon>
        <taxon>Plexauridae</taxon>
        <taxon>Paramuricea</taxon>
    </lineage>
</organism>
<dbReference type="Proteomes" id="UP001152795">
    <property type="component" value="Unassembled WGS sequence"/>
</dbReference>